<keyword evidence="3" id="KW-1185">Reference proteome</keyword>
<dbReference type="OrthoDB" id="5149141at2"/>
<dbReference type="RefSeq" id="WP_013616044.1">
    <property type="nucleotide sequence ID" value="NC_015163.1"/>
</dbReference>
<name>F0RR91_DEIPM</name>
<dbReference type="InterPro" id="IPR000157">
    <property type="entry name" value="TIR_dom"/>
</dbReference>
<dbReference type="PROSITE" id="PS51534">
    <property type="entry name" value="SEFIR"/>
    <property type="match status" value="1"/>
</dbReference>
<organism evidence="2 3">
    <name type="scientific">Deinococcus proteolyticus (strain ATCC 35074 / DSM 20540 / JCM 6276 / NBRC 101906 / NCIMB 13154 / VKM Ac-1939 / CCM 2703 / MRP)</name>
    <dbReference type="NCBI Taxonomy" id="693977"/>
    <lineage>
        <taxon>Bacteria</taxon>
        <taxon>Thermotogati</taxon>
        <taxon>Deinococcota</taxon>
        <taxon>Deinococci</taxon>
        <taxon>Deinococcales</taxon>
        <taxon>Deinococcaceae</taxon>
        <taxon>Deinococcus</taxon>
    </lineage>
</organism>
<sequence>MQGNLSGTEAWNDDQDGGEHKARVRRLADELIAEYGIEVLLDQYVLQPGVDADAYMEGIANSNRIDKVIAICEPNYVTKANERKGGVGKEGVIMSPQLYEQLQGGLSVEQRFVAVMFSGDQKPTMFGNSIHINMRDEQEWTDNIETLVRFIYNKPLAVPPPRGSRPAFLDEDPELAVSSGTAAMRGLRHAATAGRTVRPALRDLHSQALTLIRETDALEQYSASAVLTALDTLTPMQITLVEAFKLLSIHETLQIGDWLNLLDGLSQAIEEKSHYSGVYDHVRLFQHELLLHVVAAAIELEQLDFLTALFKHPFMSRRSGQVHLVTFTNMRFNPETFDPAYARESGSRWLSSTAHVLLQRGEQRNVSRALLVEAEVLLILAALLANMQRQGSSAPRIMNWYPTVTIHAEGAGDLPLFQRWISSASIERWGSIYGLGNDYDLAAPVLKSVFQEQLLSFYDRDSSLAYYSQVDRWGSQP</sequence>
<protein>
    <submittedName>
        <fullName evidence="2">SEFIR domain protein</fullName>
    </submittedName>
</protein>
<keyword evidence="2" id="KW-0614">Plasmid</keyword>
<dbReference type="GO" id="GO:0007165">
    <property type="term" value="P:signal transduction"/>
    <property type="evidence" value="ECO:0007669"/>
    <property type="project" value="InterPro"/>
</dbReference>
<dbReference type="HOGENOM" id="CLU_574697_0_0_0"/>
<reference evidence="3" key="1">
    <citation type="submission" date="2011-02" db="EMBL/GenBank/DDBJ databases">
        <title>The complete sequence of plasmid4 of Deinococcus proteolyticus DSM 20540.</title>
        <authorList>
            <consortium name="US DOE Joint Genome Institute (JGI-PGF)"/>
            <person name="Lucas S."/>
            <person name="Copeland A."/>
            <person name="Lapidus A."/>
            <person name="Bruce D."/>
            <person name="Goodwin L."/>
            <person name="Pitluck S."/>
            <person name="Kyrpides N."/>
            <person name="Mavromatis K."/>
            <person name="Pagani I."/>
            <person name="Ivanova N."/>
            <person name="Ovchinnikova G."/>
            <person name="Zeytun A."/>
            <person name="Detter J.C."/>
            <person name="Han C."/>
            <person name="Land M."/>
            <person name="Hauser L."/>
            <person name="Markowitz V."/>
            <person name="Cheng J.-F."/>
            <person name="Hugenholtz P."/>
            <person name="Woyke T."/>
            <person name="Wu D."/>
            <person name="Pukall R."/>
            <person name="Steenblock K."/>
            <person name="Brambilla E."/>
            <person name="Klenk H.-P."/>
            <person name="Eisen J.A."/>
        </authorList>
    </citation>
    <scope>NUCLEOTIDE SEQUENCE [LARGE SCALE GENOMIC DNA]</scope>
    <source>
        <strain evidence="3">ATCC 35074 / DSM 20540 / JCM 6276 / NBRC 101906 / NCIMB 13154 / VKM Ac-1939 / CCM 2703 / MRP</strain>
        <plasmid evidence="3">Plasmid pDEIPR04</plasmid>
    </source>
</reference>
<dbReference type="Proteomes" id="UP000007718">
    <property type="component" value="Plasmid pDEIPR04"/>
</dbReference>
<reference evidence="2 3" key="2">
    <citation type="journal article" date="2012" name="Stand. Genomic Sci.">
        <title>Complete genome sequence of the orange-red pigmented, radioresistant Deinococcus proteolyticus type strain (MRP(T)).</title>
        <authorList>
            <person name="Copeland A."/>
            <person name="Zeytun A."/>
            <person name="Yassawong M."/>
            <person name="Nolan M."/>
            <person name="Lucas S."/>
            <person name="Hammon N."/>
            <person name="Deshpande S."/>
            <person name="Cheng J.F."/>
            <person name="Han C."/>
            <person name="Tapia R."/>
            <person name="Goodwin L.A."/>
            <person name="Pitluck S."/>
            <person name="Mavromatis K."/>
            <person name="Liolios K."/>
            <person name="Pagani I."/>
            <person name="Ivanova N."/>
            <person name="Mikhailova N."/>
            <person name="Pati A."/>
            <person name="Chen A."/>
            <person name="Palaniappan K."/>
            <person name="Land M."/>
            <person name="Hauser L."/>
            <person name="Jeffries C.D."/>
            <person name="Brambilla E.M."/>
            <person name="Rohde M."/>
            <person name="Sikorski J."/>
            <person name="Pukall R."/>
            <person name="Goker M."/>
            <person name="Detter J.C."/>
            <person name="Woyke T."/>
            <person name="Bristow J."/>
            <person name="Eisen J.A."/>
            <person name="Markowitz V."/>
            <person name="Hugenholtz P."/>
            <person name="Kyrpides N.C."/>
            <person name="Klenk H.P."/>
            <person name="Lapidus A."/>
        </authorList>
    </citation>
    <scope>NUCLEOTIDE SEQUENCE [LARGE SCALE GENOMIC DNA]</scope>
    <source>
        <strain evidence="3">ATCC 35074 / DSM 20540 / JCM 6276 / NBRC 101906 / NCIMB 13154 / VKM Ac-1939 / CCM 2703 / MRP</strain>
        <plasmid evidence="3">Plasmid pDEIPR04</plasmid>
    </source>
</reference>
<gene>
    <name evidence="2" type="ordered locus">Deipr_2700</name>
</gene>
<evidence type="ECO:0000313" key="2">
    <source>
        <dbReference type="EMBL" id="ADY27800.1"/>
    </source>
</evidence>
<evidence type="ECO:0000313" key="3">
    <source>
        <dbReference type="Proteomes" id="UP000007718"/>
    </source>
</evidence>
<evidence type="ECO:0000259" key="1">
    <source>
        <dbReference type="PROSITE" id="PS51534"/>
    </source>
</evidence>
<feature type="domain" description="SEFIR" evidence="1">
    <location>
        <begin position="1"/>
        <end position="149"/>
    </location>
</feature>
<dbReference type="InterPro" id="IPR013568">
    <property type="entry name" value="SEFIR_dom"/>
</dbReference>
<dbReference type="Pfam" id="PF13676">
    <property type="entry name" value="TIR_2"/>
    <property type="match status" value="1"/>
</dbReference>
<dbReference type="KEGG" id="dpt:Deipr_2700"/>
<geneLocation type="plasmid" evidence="2 3">
    <name>pDEIPR04</name>
</geneLocation>
<dbReference type="AlphaFoldDB" id="F0RR91"/>
<dbReference type="EMBL" id="CP002540">
    <property type="protein sequence ID" value="ADY27800.1"/>
    <property type="molecule type" value="Genomic_DNA"/>
</dbReference>
<proteinExistence type="predicted"/>
<accession>F0RR91</accession>